<comment type="similarity">
    <text evidence="2">Belongs to the krueppel C2H2-type zinc-finger protein family.</text>
</comment>
<dbReference type="SUPFAM" id="SSF57667">
    <property type="entry name" value="beta-beta-alpha zinc fingers"/>
    <property type="match status" value="2"/>
</dbReference>
<dbReference type="FunFam" id="3.30.160.60:FF:003288">
    <property type="entry name" value="Uncharacterized protein"/>
    <property type="match status" value="1"/>
</dbReference>
<evidence type="ECO:0000259" key="9">
    <source>
        <dbReference type="PROSITE" id="PS50157"/>
    </source>
</evidence>
<evidence type="ECO:0000256" key="3">
    <source>
        <dbReference type="ARBA" id="ARBA00022723"/>
    </source>
</evidence>
<keyword evidence="6" id="KW-0862">Zinc</keyword>
<keyword evidence="3" id="KW-0479">Metal-binding</keyword>
<dbReference type="GO" id="GO:0000981">
    <property type="term" value="F:DNA-binding transcription factor activity, RNA polymerase II-specific"/>
    <property type="evidence" value="ECO:0007669"/>
    <property type="project" value="TreeGrafter"/>
</dbReference>
<dbReference type="Ensembl" id="ENSSPAT00000000426.1">
    <property type="protein sequence ID" value="ENSSPAP00000000416.1"/>
    <property type="gene ID" value="ENSSPAG00000000064.1"/>
</dbReference>
<evidence type="ECO:0000256" key="8">
    <source>
        <dbReference type="PROSITE-ProRule" id="PRU00042"/>
    </source>
</evidence>
<keyword evidence="4" id="KW-0677">Repeat</keyword>
<dbReference type="PANTHER" id="PTHR24394:SF29">
    <property type="entry name" value="MYONEURIN"/>
    <property type="match status" value="1"/>
</dbReference>
<name>A0A3B4YZP7_9TELE</name>
<evidence type="ECO:0000256" key="7">
    <source>
        <dbReference type="ARBA" id="ARBA00023242"/>
    </source>
</evidence>
<feature type="domain" description="C2H2-type" evidence="9">
    <location>
        <begin position="26"/>
        <end position="53"/>
    </location>
</feature>
<dbReference type="GO" id="GO:0008270">
    <property type="term" value="F:zinc ion binding"/>
    <property type="evidence" value="ECO:0007669"/>
    <property type="project" value="UniProtKB-KW"/>
</dbReference>
<evidence type="ECO:0000256" key="5">
    <source>
        <dbReference type="ARBA" id="ARBA00022771"/>
    </source>
</evidence>
<evidence type="ECO:0000256" key="6">
    <source>
        <dbReference type="ARBA" id="ARBA00022833"/>
    </source>
</evidence>
<dbReference type="PANTHER" id="PTHR24394">
    <property type="entry name" value="ZINC FINGER PROTEIN"/>
    <property type="match status" value="1"/>
</dbReference>
<dbReference type="InterPro" id="IPR036236">
    <property type="entry name" value="Znf_C2H2_sf"/>
</dbReference>
<evidence type="ECO:0000256" key="2">
    <source>
        <dbReference type="ARBA" id="ARBA00006991"/>
    </source>
</evidence>
<feature type="domain" description="C2H2-type" evidence="9">
    <location>
        <begin position="54"/>
        <end position="81"/>
    </location>
</feature>
<dbReference type="Gene3D" id="3.30.160.60">
    <property type="entry name" value="Classic Zinc Finger"/>
    <property type="match status" value="3"/>
</dbReference>
<evidence type="ECO:0000256" key="1">
    <source>
        <dbReference type="ARBA" id="ARBA00004123"/>
    </source>
</evidence>
<dbReference type="GO" id="GO:0005634">
    <property type="term" value="C:nucleus"/>
    <property type="evidence" value="ECO:0007669"/>
    <property type="project" value="UniProtKB-SubCell"/>
</dbReference>
<keyword evidence="5 8" id="KW-0863">Zinc-finger</keyword>
<dbReference type="Pfam" id="PF00096">
    <property type="entry name" value="zf-C2H2"/>
    <property type="match status" value="2"/>
</dbReference>
<proteinExistence type="inferred from homology"/>
<dbReference type="InterPro" id="IPR013087">
    <property type="entry name" value="Znf_C2H2_type"/>
</dbReference>
<keyword evidence="7" id="KW-0539">Nucleus</keyword>
<evidence type="ECO:0000313" key="10">
    <source>
        <dbReference type="Ensembl" id="ENSSPAP00000000416.1"/>
    </source>
</evidence>
<dbReference type="FunFam" id="3.30.160.60:FF:002343">
    <property type="entry name" value="Zinc finger protein 33A"/>
    <property type="match status" value="1"/>
</dbReference>
<dbReference type="FunFam" id="3.30.160.60:FF:000736">
    <property type="entry name" value="Zinc finger protein 423"/>
    <property type="match status" value="1"/>
</dbReference>
<accession>A0A3B4YZP7</accession>
<dbReference type="GeneTree" id="ENSGT01150000286952"/>
<reference evidence="10" key="1">
    <citation type="submission" date="2023-09" db="UniProtKB">
        <authorList>
            <consortium name="Ensembl"/>
        </authorList>
    </citation>
    <scope>IDENTIFICATION</scope>
</reference>
<sequence length="121" mass="13310">GTLPQSRAGRQGASNHHRVHTGEKPYACEICGKNFGRSRSLLHHMRTHSGEKRYSCETCGKSFSQSGNLLLHMRTHTGEKPYSCETCGRSFSRINSLSLLVSCCSPSVSTSPAPLITVNWM</sequence>
<dbReference type="SMART" id="SM00355">
    <property type="entry name" value="ZnF_C2H2"/>
    <property type="match status" value="2"/>
</dbReference>
<dbReference type="PROSITE" id="PS50157">
    <property type="entry name" value="ZINC_FINGER_C2H2_2"/>
    <property type="match status" value="2"/>
</dbReference>
<comment type="subcellular location">
    <subcellularLocation>
        <location evidence="1">Nucleus</location>
    </subcellularLocation>
</comment>
<dbReference type="AlphaFoldDB" id="A0A3B4YZP7"/>
<organism evidence="10">
    <name type="scientific">Stegastes partitus</name>
    <name type="common">bicolor damselfish</name>
    <dbReference type="NCBI Taxonomy" id="144197"/>
    <lineage>
        <taxon>Eukaryota</taxon>
        <taxon>Metazoa</taxon>
        <taxon>Chordata</taxon>
        <taxon>Craniata</taxon>
        <taxon>Vertebrata</taxon>
        <taxon>Euteleostomi</taxon>
        <taxon>Actinopterygii</taxon>
        <taxon>Neopterygii</taxon>
        <taxon>Teleostei</taxon>
        <taxon>Neoteleostei</taxon>
        <taxon>Acanthomorphata</taxon>
        <taxon>Ovalentaria</taxon>
        <taxon>Pomacentridae</taxon>
        <taxon>Stegastes</taxon>
    </lineage>
</organism>
<evidence type="ECO:0000256" key="4">
    <source>
        <dbReference type="ARBA" id="ARBA00022737"/>
    </source>
</evidence>
<dbReference type="PROSITE" id="PS00028">
    <property type="entry name" value="ZINC_FINGER_C2H2_1"/>
    <property type="match status" value="2"/>
</dbReference>
<protein>
    <recommendedName>
        <fullName evidence="9">C2H2-type domain-containing protein</fullName>
    </recommendedName>
</protein>